<dbReference type="Gene3D" id="3.40.710.10">
    <property type="entry name" value="DD-peptidase/beta-lactamase superfamily"/>
    <property type="match status" value="1"/>
</dbReference>
<dbReference type="STRING" id="1915.SLINC_0483"/>
<dbReference type="InterPro" id="IPR012338">
    <property type="entry name" value="Beta-lactam/transpept-like"/>
</dbReference>
<evidence type="ECO:0000313" key="2">
    <source>
        <dbReference type="Proteomes" id="UP000092598"/>
    </source>
</evidence>
<dbReference type="Proteomes" id="UP000092598">
    <property type="component" value="Chromosome"/>
</dbReference>
<proteinExistence type="predicted"/>
<dbReference type="PATRIC" id="fig|1915.4.peg.586"/>
<reference evidence="1 2" key="1">
    <citation type="submission" date="2016-07" db="EMBL/GenBank/DDBJ databases">
        <title>Enhancement of antibiotic productionsby engineered nitrateutilization in actinobacteria.</title>
        <authorList>
            <person name="Meng S.C."/>
        </authorList>
    </citation>
    <scope>NUCLEOTIDE SEQUENCE [LARGE SCALE GENOMIC DNA]</scope>
    <source>
        <strain evidence="1 2">NRRL 2936</strain>
    </source>
</reference>
<organism evidence="1 2">
    <name type="scientific">Streptomyces lincolnensis</name>
    <dbReference type="NCBI Taxonomy" id="1915"/>
    <lineage>
        <taxon>Bacteria</taxon>
        <taxon>Bacillati</taxon>
        <taxon>Actinomycetota</taxon>
        <taxon>Actinomycetes</taxon>
        <taxon>Kitasatosporales</taxon>
        <taxon>Streptomycetaceae</taxon>
        <taxon>Streptomyces</taxon>
    </lineage>
</organism>
<dbReference type="PANTHER" id="PTHR43283:SF7">
    <property type="entry name" value="BETA-LACTAMASE-RELATED DOMAIN-CONTAINING PROTEIN"/>
    <property type="match status" value="1"/>
</dbReference>
<dbReference type="RefSeq" id="WP_067426200.1">
    <property type="nucleotide sequence ID" value="NZ_CP016438.1"/>
</dbReference>
<dbReference type="InterPro" id="IPR050789">
    <property type="entry name" value="Diverse_Enzym_Activities"/>
</dbReference>
<dbReference type="EMBL" id="CP016438">
    <property type="protein sequence ID" value="ANS62707.1"/>
    <property type="molecule type" value="Genomic_DNA"/>
</dbReference>
<protein>
    <submittedName>
        <fullName evidence="1">Beta-lactamase</fullName>
    </submittedName>
</protein>
<dbReference type="SUPFAM" id="SSF56601">
    <property type="entry name" value="beta-lactamase/transpeptidase-like"/>
    <property type="match status" value="1"/>
</dbReference>
<dbReference type="InterPro" id="IPR001466">
    <property type="entry name" value="Beta-lactam-related"/>
</dbReference>
<dbReference type="PANTHER" id="PTHR43283">
    <property type="entry name" value="BETA-LACTAMASE-RELATED"/>
    <property type="match status" value="1"/>
</dbReference>
<dbReference type="OrthoDB" id="9773047at2"/>
<gene>
    <name evidence="1" type="ORF">SLINC_0483</name>
</gene>
<sequence length="479" mass="51648">MTTLPTSSPAAQGVAASGVHAFLDGLEAAADIEPHSLMILRHDHVVASGWWTPYSPQRLHLLYSISKSFTATAAGLAVAEGLIRLDDPVISYFPEFEADITDPRSRAMLVRHVASMSSGHLEDALDRARALDAENLVRGFLLLPPDRDPGTVFAYNQPATYTLAAILQKVTGQTLTEYLRPRLLDPLGIGETAWIRYRTGGELGFSGLHATTDALARLGLLYLRDGVWEGKRLLPEGWVAEASRAHIETAAGNPASVGSDWERGYGLQFWRSRHGYRGDGAYGQFCLVLPEHDAVIAMTSQTENMQKVLDLVWEHLLPAFGPGPMSGRQEEDAALAERLARLALPSVPGKAAPPERAQDWAGAGFAPDETVREMLPAATAVQVSAAGDSWCVTLVEEGLRLELPLGRGGWTVVEEPMPVAVGGGWTDPDTLVVDVACLETPHHLVVTCSLPDATFSARWSTRPLHGRSLGSLRAPRGSV</sequence>
<evidence type="ECO:0000313" key="1">
    <source>
        <dbReference type="EMBL" id="ANS62707.1"/>
    </source>
</evidence>
<dbReference type="KEGG" id="sls:SLINC_0483"/>
<accession>A0A1B1M2Q2</accession>
<dbReference type="AlphaFoldDB" id="A0A1B1M2Q2"/>
<name>A0A1B1M2Q2_STRLN</name>
<dbReference type="Pfam" id="PF00144">
    <property type="entry name" value="Beta-lactamase"/>
    <property type="match status" value="1"/>
</dbReference>
<keyword evidence="2" id="KW-1185">Reference proteome</keyword>